<dbReference type="InterPro" id="IPR040666">
    <property type="entry name" value="Atg29_N"/>
</dbReference>
<accession>A0A7H9HX98</accession>
<evidence type="ECO:0000256" key="6">
    <source>
        <dbReference type="ARBA" id="ARBA00023006"/>
    </source>
</evidence>
<feature type="region of interest" description="Disordered" evidence="8">
    <location>
        <begin position="162"/>
        <end position="187"/>
    </location>
</feature>
<dbReference type="AlphaFoldDB" id="A0A7H9HX98"/>
<dbReference type="Gene3D" id="1.10.10.2570">
    <property type="match status" value="1"/>
</dbReference>
<dbReference type="InterPro" id="IPR039113">
    <property type="entry name" value="ATG29"/>
</dbReference>
<evidence type="ECO:0000256" key="4">
    <source>
        <dbReference type="ARBA" id="ARBA00022448"/>
    </source>
</evidence>
<reference evidence="10 11" key="1">
    <citation type="submission" date="2020-06" db="EMBL/GenBank/DDBJ databases">
        <title>The yeast mating-type switching endonuclease HO is a domesticated member of an unorthodox homing genetic element family.</title>
        <authorList>
            <person name="Coughlan A.Y."/>
            <person name="Lombardi L."/>
            <person name="Braun-Galleani S."/>
            <person name="Martos A.R."/>
            <person name="Galeote V."/>
            <person name="Bigey F."/>
            <person name="Dequin S."/>
            <person name="Byrne K.P."/>
            <person name="Wolfe K.H."/>
        </authorList>
    </citation>
    <scope>NUCLEOTIDE SEQUENCE [LARGE SCALE GENOMIC DNA]</scope>
    <source>
        <strain evidence="10 11">CBS2947</strain>
    </source>
</reference>
<keyword evidence="5" id="KW-0653">Protein transport</keyword>
<dbReference type="FunFam" id="1.10.10.2570:FF:000001">
    <property type="entry name" value="Autophagy-related protein 29"/>
    <property type="match status" value="1"/>
</dbReference>
<evidence type="ECO:0000259" key="9">
    <source>
        <dbReference type="Pfam" id="PF18388"/>
    </source>
</evidence>
<sequence length="199" mass="22684">MDNHNTAVYVKVNGNRPPGFVDPQPFEWNSEKEKQLWAIISKLDDYQDQIDWRELAKNLDAPDYFLKKRSYKLFAMHLKLLEQQIERKMMAASENDGSRHTSVRQFDATAGMHTLTESSIKNQQELKDTVVDEPRDTTLKTLQQLHTSKILSNSKNPMAEVREAQKSGGNNNGSDSETSSNLSVSKSALEEALMDRLQL</sequence>
<comment type="function">
    <text evidence="7">Plays a role in autophagy. Functions at the preautophagosomal structure (PAS) in order to form normal autophagosomes under starvation conditions. Also plays a role in mitophagy and regulation of filamentous growth.</text>
</comment>
<evidence type="ECO:0000313" key="10">
    <source>
        <dbReference type="EMBL" id="QLQ81417.1"/>
    </source>
</evidence>
<protein>
    <recommendedName>
        <fullName evidence="3">Autophagy-related protein 29</fullName>
    </recommendedName>
</protein>
<organism evidence="10 11">
    <name type="scientific">Torulaspora globosa</name>
    <dbReference type="NCBI Taxonomy" id="48254"/>
    <lineage>
        <taxon>Eukaryota</taxon>
        <taxon>Fungi</taxon>
        <taxon>Dikarya</taxon>
        <taxon>Ascomycota</taxon>
        <taxon>Saccharomycotina</taxon>
        <taxon>Saccharomycetes</taxon>
        <taxon>Saccharomycetales</taxon>
        <taxon>Saccharomycetaceae</taxon>
        <taxon>Torulaspora</taxon>
    </lineage>
</organism>
<keyword evidence="4" id="KW-0813">Transport</keyword>
<dbReference type="InterPro" id="IPR039362">
    <property type="entry name" value="ATG29_sf"/>
</dbReference>
<dbReference type="GO" id="GO:0000045">
    <property type="term" value="P:autophagosome assembly"/>
    <property type="evidence" value="ECO:0007669"/>
    <property type="project" value="InterPro"/>
</dbReference>
<dbReference type="Pfam" id="PF18388">
    <property type="entry name" value="ATG29_N"/>
    <property type="match status" value="1"/>
</dbReference>
<keyword evidence="6" id="KW-0072">Autophagy</keyword>
<dbReference type="EMBL" id="CP059272">
    <property type="protein sequence ID" value="QLQ81417.1"/>
    <property type="molecule type" value="Genomic_DNA"/>
</dbReference>
<dbReference type="Proteomes" id="UP000510647">
    <property type="component" value="Chromosome 6"/>
</dbReference>
<evidence type="ECO:0000256" key="1">
    <source>
        <dbReference type="ARBA" id="ARBA00004329"/>
    </source>
</evidence>
<name>A0A7H9HX98_9SACH</name>
<dbReference type="GO" id="GO:0000407">
    <property type="term" value="C:phagophore assembly site"/>
    <property type="evidence" value="ECO:0007669"/>
    <property type="project" value="UniProtKB-SubCell"/>
</dbReference>
<keyword evidence="11" id="KW-1185">Reference proteome</keyword>
<dbReference type="PANTHER" id="PTHR40012:SF1">
    <property type="entry name" value="AUTOPHAGY-RELATED PROTEIN 29"/>
    <property type="match status" value="1"/>
</dbReference>
<dbReference type="OrthoDB" id="21072at2759"/>
<evidence type="ECO:0000256" key="8">
    <source>
        <dbReference type="SAM" id="MobiDB-lite"/>
    </source>
</evidence>
<gene>
    <name evidence="10" type="ORF">HG537_0F01780</name>
</gene>
<comment type="subcellular location">
    <subcellularLocation>
        <location evidence="1">Preautophagosomal structure</location>
    </subcellularLocation>
</comment>
<evidence type="ECO:0000313" key="11">
    <source>
        <dbReference type="Proteomes" id="UP000510647"/>
    </source>
</evidence>
<dbReference type="GO" id="GO:0015031">
    <property type="term" value="P:protein transport"/>
    <property type="evidence" value="ECO:0007669"/>
    <property type="project" value="UniProtKB-KW"/>
</dbReference>
<proteinExistence type="inferred from homology"/>
<evidence type="ECO:0000256" key="3">
    <source>
        <dbReference type="ARBA" id="ARBA00013784"/>
    </source>
</evidence>
<feature type="domain" description="Atg29 N-terminal" evidence="9">
    <location>
        <begin position="7"/>
        <end position="60"/>
    </location>
</feature>
<evidence type="ECO:0000256" key="5">
    <source>
        <dbReference type="ARBA" id="ARBA00022927"/>
    </source>
</evidence>
<dbReference type="PANTHER" id="PTHR40012">
    <property type="entry name" value="AUTOPHAGY-RELATED PROTEIN 29"/>
    <property type="match status" value="1"/>
</dbReference>
<evidence type="ECO:0000256" key="2">
    <source>
        <dbReference type="ARBA" id="ARBA00010082"/>
    </source>
</evidence>
<feature type="compositionally biased region" description="Polar residues" evidence="8">
    <location>
        <begin position="167"/>
        <end position="186"/>
    </location>
</feature>
<evidence type="ECO:0000256" key="7">
    <source>
        <dbReference type="ARBA" id="ARBA00060351"/>
    </source>
</evidence>
<comment type="similarity">
    <text evidence="2">Belongs to the ATG29 family.</text>
</comment>